<dbReference type="Pfam" id="PF00072">
    <property type="entry name" value="Response_reg"/>
    <property type="match status" value="1"/>
</dbReference>
<comment type="function">
    <text evidence="7">May play the central regulatory role in sporulation. It may be an element of the effector pathway responsible for the activation of sporulation genes in response to nutritional stress. Spo0A may act in concert with spo0H (a sigma factor) to control the expression of some genes that are critical to the sporulation process.</text>
</comment>
<dbReference type="InterPro" id="IPR001867">
    <property type="entry name" value="OmpR/PhoB-type_DNA-bd"/>
</dbReference>
<evidence type="ECO:0000256" key="5">
    <source>
        <dbReference type="ARBA" id="ARBA00023125"/>
    </source>
</evidence>
<dbReference type="PATRIC" id="fig|49338.4.peg.4755"/>
<dbReference type="InterPro" id="IPR011006">
    <property type="entry name" value="CheY-like_superfamily"/>
</dbReference>
<feature type="DNA-binding region" description="OmpR/PhoB-type" evidence="9">
    <location>
        <begin position="135"/>
        <end position="234"/>
    </location>
</feature>
<dbReference type="FunFam" id="3.40.50.2300:FF:000001">
    <property type="entry name" value="DNA-binding response regulator PhoB"/>
    <property type="match status" value="1"/>
</dbReference>
<dbReference type="GO" id="GO:0000156">
    <property type="term" value="F:phosphorelay response regulator activity"/>
    <property type="evidence" value="ECO:0007669"/>
    <property type="project" value="TreeGrafter"/>
</dbReference>
<dbReference type="AlphaFoldDB" id="A0A098B7H3"/>
<evidence type="ECO:0000256" key="6">
    <source>
        <dbReference type="ARBA" id="ARBA00023163"/>
    </source>
</evidence>
<name>A0A098B7H3_DESHA</name>
<protein>
    <recommendedName>
        <fullName evidence="1">Stage 0 sporulation protein A homolog</fullName>
    </recommendedName>
</protein>
<keyword evidence="4" id="KW-0805">Transcription regulation</keyword>
<proteinExistence type="predicted"/>
<dbReference type="Gene3D" id="1.10.10.10">
    <property type="entry name" value="Winged helix-like DNA-binding domain superfamily/Winged helix DNA-binding domain"/>
    <property type="match status" value="1"/>
</dbReference>
<evidence type="ECO:0000256" key="7">
    <source>
        <dbReference type="ARBA" id="ARBA00024867"/>
    </source>
</evidence>
<keyword evidence="3" id="KW-0902">Two-component regulatory system</keyword>
<dbReference type="InterPro" id="IPR016032">
    <property type="entry name" value="Sig_transdc_resp-reg_C-effctor"/>
</dbReference>
<dbReference type="GO" id="GO:0032993">
    <property type="term" value="C:protein-DNA complex"/>
    <property type="evidence" value="ECO:0007669"/>
    <property type="project" value="TreeGrafter"/>
</dbReference>
<dbReference type="Pfam" id="PF00486">
    <property type="entry name" value="Trans_reg_C"/>
    <property type="match status" value="1"/>
</dbReference>
<keyword evidence="5 9" id="KW-0238">DNA-binding</keyword>
<dbReference type="GO" id="GO:0000976">
    <property type="term" value="F:transcription cis-regulatory region binding"/>
    <property type="evidence" value="ECO:0007669"/>
    <property type="project" value="TreeGrafter"/>
</dbReference>
<dbReference type="PROSITE" id="PS50110">
    <property type="entry name" value="RESPONSE_REGULATORY"/>
    <property type="match status" value="1"/>
</dbReference>
<feature type="domain" description="Response regulatory" evidence="10">
    <location>
        <begin position="6"/>
        <end position="119"/>
    </location>
</feature>
<dbReference type="SUPFAM" id="SSF46894">
    <property type="entry name" value="C-terminal effector domain of the bipartite response regulators"/>
    <property type="match status" value="1"/>
</dbReference>
<evidence type="ECO:0000256" key="2">
    <source>
        <dbReference type="ARBA" id="ARBA00022553"/>
    </source>
</evidence>
<gene>
    <name evidence="12" type="ORF">DPCES_4416</name>
</gene>
<dbReference type="PROSITE" id="PS51755">
    <property type="entry name" value="OMPR_PHOB"/>
    <property type="match status" value="1"/>
</dbReference>
<dbReference type="PANTHER" id="PTHR48111:SF52">
    <property type="entry name" value="TRANSCRIPTIONAL REGULATORY PROTEIN YVRH"/>
    <property type="match status" value="1"/>
</dbReference>
<keyword evidence="6" id="KW-0804">Transcription</keyword>
<dbReference type="GO" id="GO:0005829">
    <property type="term" value="C:cytosol"/>
    <property type="evidence" value="ECO:0007669"/>
    <property type="project" value="TreeGrafter"/>
</dbReference>
<dbReference type="Gene3D" id="3.40.50.2300">
    <property type="match status" value="1"/>
</dbReference>
<evidence type="ECO:0000259" key="10">
    <source>
        <dbReference type="PROSITE" id="PS50110"/>
    </source>
</evidence>
<evidence type="ECO:0000256" key="4">
    <source>
        <dbReference type="ARBA" id="ARBA00023015"/>
    </source>
</evidence>
<evidence type="ECO:0000256" key="8">
    <source>
        <dbReference type="PROSITE-ProRule" id="PRU00169"/>
    </source>
</evidence>
<keyword evidence="2 8" id="KW-0597">Phosphoprotein</keyword>
<dbReference type="GO" id="GO:0006355">
    <property type="term" value="P:regulation of DNA-templated transcription"/>
    <property type="evidence" value="ECO:0007669"/>
    <property type="project" value="InterPro"/>
</dbReference>
<evidence type="ECO:0000256" key="9">
    <source>
        <dbReference type="PROSITE-ProRule" id="PRU01091"/>
    </source>
</evidence>
<sequence>MKRTYKVLLVDDEESIYRVVEQVLKREAYELLYADNGEGALESFQKESPDLVILDVMLPLIDGYEVCRTIRETSKVPILMLSAKGEIIDKSVGFNLGADDYLVKPFSPVELGLRVKALLRRSFDKEQSAPKARKTTKISKGELEINCESHEVFVRGKPVYLTPKEFELLTFMAEHPDQVFTREQLFAHMWGDEYVNDTSTITVFIRKLREKIERDPAKPQYIQTVWGIGYKFSQ</sequence>
<organism evidence="12">
    <name type="scientific">Desulfitobacterium hafniense</name>
    <name type="common">Desulfitobacterium frappieri</name>
    <dbReference type="NCBI Taxonomy" id="49338"/>
    <lineage>
        <taxon>Bacteria</taxon>
        <taxon>Bacillati</taxon>
        <taxon>Bacillota</taxon>
        <taxon>Clostridia</taxon>
        <taxon>Eubacteriales</taxon>
        <taxon>Desulfitobacteriaceae</taxon>
        <taxon>Desulfitobacterium</taxon>
    </lineage>
</organism>
<dbReference type="CDD" id="cd00383">
    <property type="entry name" value="trans_reg_C"/>
    <property type="match status" value="1"/>
</dbReference>
<reference evidence="12" key="1">
    <citation type="submission" date="2014-07" db="EMBL/GenBank/DDBJ databases">
        <authorList>
            <person name="Hornung V.Bastian."/>
        </authorList>
    </citation>
    <scope>NUCLEOTIDE SEQUENCE</scope>
    <source>
        <strain evidence="12">PCE-S</strain>
    </source>
</reference>
<dbReference type="InterPro" id="IPR001789">
    <property type="entry name" value="Sig_transdc_resp-reg_receiver"/>
</dbReference>
<dbReference type="PANTHER" id="PTHR48111">
    <property type="entry name" value="REGULATOR OF RPOS"/>
    <property type="match status" value="1"/>
</dbReference>
<evidence type="ECO:0000313" key="12">
    <source>
        <dbReference type="EMBL" id="CDX04302.1"/>
    </source>
</evidence>
<accession>A0A098B7H3</accession>
<dbReference type="RefSeq" id="WP_005808110.1">
    <property type="nucleotide sequence ID" value="NZ_CABKQQ010000005.1"/>
</dbReference>
<feature type="domain" description="OmpR/PhoB-type" evidence="11">
    <location>
        <begin position="135"/>
        <end position="234"/>
    </location>
</feature>
<evidence type="ECO:0000256" key="1">
    <source>
        <dbReference type="ARBA" id="ARBA00018672"/>
    </source>
</evidence>
<dbReference type="SMART" id="SM00448">
    <property type="entry name" value="REC"/>
    <property type="match status" value="1"/>
</dbReference>
<dbReference type="EMBL" id="LK996017">
    <property type="protein sequence ID" value="CDX04302.1"/>
    <property type="molecule type" value="Genomic_DNA"/>
</dbReference>
<dbReference type="InterPro" id="IPR036388">
    <property type="entry name" value="WH-like_DNA-bd_sf"/>
</dbReference>
<dbReference type="SUPFAM" id="SSF52172">
    <property type="entry name" value="CheY-like"/>
    <property type="match status" value="1"/>
</dbReference>
<dbReference type="Gene3D" id="6.10.250.690">
    <property type="match status" value="1"/>
</dbReference>
<dbReference type="SMART" id="SM00862">
    <property type="entry name" value="Trans_reg_C"/>
    <property type="match status" value="1"/>
</dbReference>
<dbReference type="FunFam" id="1.10.10.10:FF:000018">
    <property type="entry name" value="DNA-binding response regulator ResD"/>
    <property type="match status" value="1"/>
</dbReference>
<dbReference type="InterPro" id="IPR039420">
    <property type="entry name" value="WalR-like"/>
</dbReference>
<feature type="modified residue" description="4-aspartylphosphate" evidence="8">
    <location>
        <position position="55"/>
    </location>
</feature>
<evidence type="ECO:0000259" key="11">
    <source>
        <dbReference type="PROSITE" id="PS51755"/>
    </source>
</evidence>
<evidence type="ECO:0000256" key="3">
    <source>
        <dbReference type="ARBA" id="ARBA00023012"/>
    </source>
</evidence>